<reference evidence="1 2" key="1">
    <citation type="submission" date="2016-11" db="EMBL/GenBank/DDBJ databases">
        <authorList>
            <person name="Jaros S."/>
            <person name="Januszkiewicz K."/>
            <person name="Wedrychowicz H."/>
        </authorList>
    </citation>
    <scope>NUCLEOTIDE SEQUENCE [LARGE SCALE GENOMIC DNA]</scope>
    <source>
        <strain evidence="1 2">DSM 27406</strain>
    </source>
</reference>
<dbReference type="STRING" id="1419482.SAMN05444266_108259"/>
<name>A0A1M7J814_9BACT</name>
<keyword evidence="2" id="KW-1185">Reference proteome</keyword>
<proteinExistence type="predicted"/>
<dbReference type="Proteomes" id="UP000184420">
    <property type="component" value="Unassembled WGS sequence"/>
</dbReference>
<gene>
    <name evidence="1" type="ORF">SAMN05444266_108259</name>
</gene>
<evidence type="ECO:0000313" key="1">
    <source>
        <dbReference type="EMBL" id="SHM49122.1"/>
    </source>
</evidence>
<dbReference type="EMBL" id="FRBL01000008">
    <property type="protein sequence ID" value="SHM49122.1"/>
    <property type="molecule type" value="Genomic_DNA"/>
</dbReference>
<organism evidence="1 2">
    <name type="scientific">Chitinophaga jiangningensis</name>
    <dbReference type="NCBI Taxonomy" id="1419482"/>
    <lineage>
        <taxon>Bacteria</taxon>
        <taxon>Pseudomonadati</taxon>
        <taxon>Bacteroidota</taxon>
        <taxon>Chitinophagia</taxon>
        <taxon>Chitinophagales</taxon>
        <taxon>Chitinophagaceae</taxon>
        <taxon>Chitinophaga</taxon>
    </lineage>
</organism>
<accession>A0A1M7J814</accession>
<protein>
    <submittedName>
        <fullName evidence="1">Uncharacterized protein</fullName>
    </submittedName>
</protein>
<evidence type="ECO:0000313" key="2">
    <source>
        <dbReference type="Proteomes" id="UP000184420"/>
    </source>
</evidence>
<dbReference type="AlphaFoldDB" id="A0A1M7J814"/>
<sequence>MQRNSRTINKPYKIRLMKALMGKKMVKCDKKGNTDGISSPRAAR</sequence>